<organism evidence="2 3">
    <name type="scientific">Ash yellows phytoplasma</name>
    <dbReference type="NCBI Taxonomy" id="35780"/>
    <lineage>
        <taxon>Bacteria</taxon>
        <taxon>Bacillati</taxon>
        <taxon>Mycoplasmatota</taxon>
        <taxon>Mollicutes</taxon>
        <taxon>Acholeplasmatales</taxon>
        <taxon>Acholeplasmataceae</taxon>
        <taxon>Candidatus Phytoplasma</taxon>
        <taxon>16SrVII (Ash yellows group)</taxon>
    </lineage>
</organism>
<protein>
    <submittedName>
        <fullName evidence="2">Uncharacterized protein</fullName>
    </submittedName>
</protein>
<dbReference type="RefSeq" id="WP_341266787.1">
    <property type="nucleotide sequence ID" value="NZ_CP146843.1"/>
</dbReference>
<keyword evidence="1" id="KW-1133">Transmembrane helix</keyword>
<evidence type="ECO:0000313" key="2">
    <source>
        <dbReference type="EMBL" id="WYY26383.1"/>
    </source>
</evidence>
<reference evidence="2" key="1">
    <citation type="submission" date="2024-03" db="EMBL/GenBank/DDBJ databases">
        <title>The Complete Genome of 'Candidatus Phytoplasma fraxini' AshY1 from the Ash Yellows Group.</title>
        <authorList>
            <person name="Boehm J.W."/>
            <person name="Huettel B."/>
            <person name="Schneider B."/>
            <person name="Kube M."/>
        </authorList>
    </citation>
    <scope>NUCLEOTIDE SEQUENCE [LARGE SCALE GENOMIC DNA]</scope>
    <source>
        <strain evidence="2">AshY1</strain>
    </source>
</reference>
<proteinExistence type="predicted"/>
<gene>
    <name evidence="2" type="ORF">AshY1_02520</name>
</gene>
<feature type="transmembrane region" description="Helical" evidence="1">
    <location>
        <begin position="40"/>
        <end position="58"/>
    </location>
</feature>
<sequence length="94" mass="10705">MKEFKVDGLVKAGLIINMIWQFPLVFLLGIGLFLSFNFFTIIWFMLFLMMLVLEFRIVNGQASNGVRCFIGILSLVFGILPGIFILCGKYSETE</sequence>
<feature type="transmembrane region" description="Helical" evidence="1">
    <location>
        <begin position="12"/>
        <end position="34"/>
    </location>
</feature>
<accession>A0ABZ2U897</accession>
<name>A0ABZ2U897_ASHYP</name>
<dbReference type="Proteomes" id="UP001484199">
    <property type="component" value="Chromosome"/>
</dbReference>
<dbReference type="EMBL" id="CP146843">
    <property type="protein sequence ID" value="WYY26383.1"/>
    <property type="molecule type" value="Genomic_DNA"/>
</dbReference>
<keyword evidence="1" id="KW-0472">Membrane</keyword>
<keyword evidence="1" id="KW-0812">Transmembrane</keyword>
<feature type="transmembrane region" description="Helical" evidence="1">
    <location>
        <begin position="70"/>
        <end position="91"/>
    </location>
</feature>
<keyword evidence="3" id="KW-1185">Reference proteome</keyword>
<evidence type="ECO:0000313" key="3">
    <source>
        <dbReference type="Proteomes" id="UP001484199"/>
    </source>
</evidence>
<evidence type="ECO:0000256" key="1">
    <source>
        <dbReference type="SAM" id="Phobius"/>
    </source>
</evidence>